<dbReference type="InterPro" id="IPR006127">
    <property type="entry name" value="ZnuA-like"/>
</dbReference>
<dbReference type="PRINTS" id="PR00690">
    <property type="entry name" value="ADHESNFAMILY"/>
</dbReference>
<feature type="signal peptide" evidence="7">
    <location>
        <begin position="1"/>
        <end position="22"/>
    </location>
</feature>
<dbReference type="GO" id="GO:0007155">
    <property type="term" value="P:cell adhesion"/>
    <property type="evidence" value="ECO:0007669"/>
    <property type="project" value="InterPro"/>
</dbReference>
<gene>
    <name evidence="8" type="ORF">EL17_21335</name>
</gene>
<evidence type="ECO:0000256" key="1">
    <source>
        <dbReference type="ARBA" id="ARBA00004196"/>
    </source>
</evidence>
<keyword evidence="9" id="KW-1185">Reference proteome</keyword>
<feature type="chain" id="PRO_5001695929" evidence="7">
    <location>
        <begin position="23"/>
        <end position="305"/>
    </location>
</feature>
<dbReference type="Pfam" id="PF01297">
    <property type="entry name" value="ZnuA"/>
    <property type="match status" value="1"/>
</dbReference>
<evidence type="ECO:0000256" key="4">
    <source>
        <dbReference type="ARBA" id="ARBA00022723"/>
    </source>
</evidence>
<evidence type="ECO:0000313" key="8">
    <source>
        <dbReference type="EMBL" id="KEO71732.1"/>
    </source>
</evidence>
<evidence type="ECO:0000313" key="9">
    <source>
        <dbReference type="Proteomes" id="UP000027821"/>
    </source>
</evidence>
<evidence type="ECO:0000256" key="2">
    <source>
        <dbReference type="ARBA" id="ARBA00011028"/>
    </source>
</evidence>
<evidence type="ECO:0000256" key="5">
    <source>
        <dbReference type="ARBA" id="ARBA00022729"/>
    </source>
</evidence>
<comment type="similarity">
    <text evidence="2 6">Belongs to the bacterial solute-binding protein 9 family.</text>
</comment>
<dbReference type="Gene3D" id="3.40.50.1980">
    <property type="entry name" value="Nitrogenase molybdenum iron protein domain"/>
    <property type="match status" value="2"/>
</dbReference>
<evidence type="ECO:0000256" key="7">
    <source>
        <dbReference type="SAM" id="SignalP"/>
    </source>
</evidence>
<evidence type="ECO:0000256" key="3">
    <source>
        <dbReference type="ARBA" id="ARBA00022448"/>
    </source>
</evidence>
<dbReference type="InterPro" id="IPR006129">
    <property type="entry name" value="AdhesinB"/>
</dbReference>
<dbReference type="InterPro" id="IPR050492">
    <property type="entry name" value="Bact_metal-bind_prot9"/>
</dbReference>
<keyword evidence="4" id="KW-0479">Metal-binding</keyword>
<keyword evidence="5 7" id="KW-0732">Signal</keyword>
<dbReference type="Proteomes" id="UP000027821">
    <property type="component" value="Unassembled WGS sequence"/>
</dbReference>
<keyword evidence="3 6" id="KW-0813">Transport</keyword>
<evidence type="ECO:0000256" key="6">
    <source>
        <dbReference type="RuleBase" id="RU003512"/>
    </source>
</evidence>
<dbReference type="eggNOG" id="COG0803">
    <property type="taxonomic scope" value="Bacteria"/>
</dbReference>
<dbReference type="InterPro" id="IPR006128">
    <property type="entry name" value="Lipoprotein_PsaA-like"/>
</dbReference>
<dbReference type="PRINTS" id="PR00691">
    <property type="entry name" value="ADHESINB"/>
</dbReference>
<comment type="subcellular location">
    <subcellularLocation>
        <location evidence="1">Cell envelope</location>
    </subcellularLocation>
</comment>
<accession>A0A074LD77</accession>
<dbReference type="GO" id="GO:0030001">
    <property type="term" value="P:metal ion transport"/>
    <property type="evidence" value="ECO:0007669"/>
    <property type="project" value="InterPro"/>
</dbReference>
<dbReference type="GO" id="GO:0030313">
    <property type="term" value="C:cell envelope"/>
    <property type="evidence" value="ECO:0007669"/>
    <property type="project" value="UniProtKB-SubCell"/>
</dbReference>
<dbReference type="EMBL" id="JMIH01000039">
    <property type="protein sequence ID" value="KEO71732.1"/>
    <property type="molecule type" value="Genomic_DNA"/>
</dbReference>
<dbReference type="SUPFAM" id="SSF53807">
    <property type="entry name" value="Helical backbone' metal receptor"/>
    <property type="match status" value="1"/>
</dbReference>
<dbReference type="GO" id="GO:0046872">
    <property type="term" value="F:metal ion binding"/>
    <property type="evidence" value="ECO:0007669"/>
    <property type="project" value="UniProtKB-KW"/>
</dbReference>
<reference evidence="8 9" key="1">
    <citation type="submission" date="2014-04" db="EMBL/GenBank/DDBJ databases">
        <title>Characterization and application of a salt tolerant electro-active bacterium.</title>
        <authorList>
            <person name="Yang L."/>
            <person name="Wei S."/>
            <person name="Tay Q.X.M."/>
        </authorList>
    </citation>
    <scope>NUCLEOTIDE SEQUENCE [LARGE SCALE GENOMIC DNA]</scope>
    <source>
        <strain evidence="8 9">LY1</strain>
    </source>
</reference>
<dbReference type="PANTHER" id="PTHR42953:SF1">
    <property type="entry name" value="METAL-BINDING PROTEIN HI_0362-RELATED"/>
    <property type="match status" value="1"/>
</dbReference>
<name>A0A074LD77_9BACT</name>
<dbReference type="PANTHER" id="PTHR42953">
    <property type="entry name" value="HIGH-AFFINITY ZINC UPTAKE SYSTEM PROTEIN ZNUA-RELATED"/>
    <property type="match status" value="1"/>
</dbReference>
<comment type="caution">
    <text evidence="8">The sequence shown here is derived from an EMBL/GenBank/DDBJ whole genome shotgun (WGS) entry which is preliminary data.</text>
</comment>
<organism evidence="8 9">
    <name type="scientific">Anditalea andensis</name>
    <dbReference type="NCBI Taxonomy" id="1048983"/>
    <lineage>
        <taxon>Bacteria</taxon>
        <taxon>Pseudomonadati</taxon>
        <taxon>Bacteroidota</taxon>
        <taxon>Cytophagia</taxon>
        <taxon>Cytophagales</taxon>
        <taxon>Cytophagaceae</taxon>
        <taxon>Anditalea</taxon>
    </lineage>
</organism>
<dbReference type="STRING" id="1048983.EL17_21335"/>
<dbReference type="PROSITE" id="PS51257">
    <property type="entry name" value="PROKAR_LIPOPROTEIN"/>
    <property type="match status" value="1"/>
</dbReference>
<sequence length="305" mass="34685">MMASHKYVALLILLILSSCKKAEDRNHHQYQIVTTTNILADAVKALVRDSAEVESLMAIGVDPHLYKTSQRDLDKLFDADLVIYQGFYLEGKMNEVLKKFARTNQVLSVESYLSPELLLKDEAFENSVDPHLWFDPVTWKEVMRGLAEKLIHIHPGWEAYLLDNLNAYEQQMEQLDVELKEKINRLPADKRILVTAHDAFAYFGKAYGFEVKGLQGLSTLSEPGLNDVTRLVQYISEHRIKAIFSEQSISPRGVKALVEGCRRNGHEVTLAGPLYTDSLGEPDGPAGTYLRMLRYNMEMIVENLR</sequence>
<dbReference type="AlphaFoldDB" id="A0A074LD77"/>
<proteinExistence type="inferred from homology"/>
<protein>
    <submittedName>
        <fullName evidence="8">Metal ion ABC transporter substrate-binding protein</fullName>
    </submittedName>
</protein>